<evidence type="ECO:0000256" key="1">
    <source>
        <dbReference type="ARBA" id="ARBA00022630"/>
    </source>
</evidence>
<dbReference type="Proteomes" id="UP001596408">
    <property type="component" value="Unassembled WGS sequence"/>
</dbReference>
<dbReference type="InterPro" id="IPR004136">
    <property type="entry name" value="NMO"/>
</dbReference>
<comment type="caution">
    <text evidence="5">The sequence shown here is derived from an EMBL/GenBank/DDBJ whole genome shotgun (WGS) entry which is preliminary data.</text>
</comment>
<dbReference type="Gene3D" id="3.20.20.70">
    <property type="entry name" value="Aldolase class I"/>
    <property type="match status" value="1"/>
</dbReference>
<evidence type="ECO:0000313" key="5">
    <source>
        <dbReference type="EMBL" id="MFC6824006.1"/>
    </source>
</evidence>
<reference evidence="5 6" key="1">
    <citation type="journal article" date="2019" name="Int. J. Syst. Evol. Microbiol.">
        <title>The Global Catalogue of Microorganisms (GCM) 10K type strain sequencing project: providing services to taxonomists for standard genome sequencing and annotation.</title>
        <authorList>
            <consortium name="The Broad Institute Genomics Platform"/>
            <consortium name="The Broad Institute Genome Sequencing Center for Infectious Disease"/>
            <person name="Wu L."/>
            <person name="Ma J."/>
        </authorList>
    </citation>
    <scope>NUCLEOTIDE SEQUENCE [LARGE SCALE GENOMIC DNA]</scope>
    <source>
        <strain evidence="5 6">YIM 94188</strain>
    </source>
</reference>
<dbReference type="GO" id="GO:0016491">
    <property type="term" value="F:oxidoreductase activity"/>
    <property type="evidence" value="ECO:0007669"/>
    <property type="project" value="UniProtKB-KW"/>
</dbReference>
<dbReference type="EMBL" id="JBHSXH010000009">
    <property type="protein sequence ID" value="MFC6824006.1"/>
    <property type="molecule type" value="Genomic_DNA"/>
</dbReference>
<protein>
    <submittedName>
        <fullName evidence="5">NAD(P)H-dependent flavin oxidoreductase</fullName>
        <ecNumber evidence="5">1.13.12.-</ecNumber>
    </submittedName>
</protein>
<dbReference type="InterPro" id="IPR013785">
    <property type="entry name" value="Aldolase_TIM"/>
</dbReference>
<dbReference type="AlphaFoldDB" id="A0ABD5TTU2"/>
<dbReference type="PANTHER" id="PTHR32332:SF20">
    <property type="entry name" value="2-NITROPROPANE DIOXYGENASE-LIKE PROTEIN"/>
    <property type="match status" value="1"/>
</dbReference>
<dbReference type="Pfam" id="PF03060">
    <property type="entry name" value="NMO"/>
    <property type="match status" value="1"/>
</dbReference>
<keyword evidence="2" id="KW-0288">FMN</keyword>
<feature type="region of interest" description="Disordered" evidence="4">
    <location>
        <begin position="246"/>
        <end position="277"/>
    </location>
</feature>
<dbReference type="PANTHER" id="PTHR32332">
    <property type="entry name" value="2-NITROPROPANE DIOXYGENASE"/>
    <property type="match status" value="1"/>
</dbReference>
<keyword evidence="6" id="KW-1185">Reference proteome</keyword>
<evidence type="ECO:0000256" key="2">
    <source>
        <dbReference type="ARBA" id="ARBA00022643"/>
    </source>
</evidence>
<proteinExistence type="predicted"/>
<sequence length="337" mass="35293">MDTRLTERLGIERPVVQAPVGSATCPELAAAVSEAGGLGMLAVTWRDPDDAREAVRETTRRTDAPVGVNVVLDPDASDVPASDHVEACLDVGIGIFSFSFGDAAPFVDRIRDEGGTVLQTVGSAEEARTAVDAGVNVVVAQGWEAGGHVQSDVATMPLIPRVADAVDVPVVAAGGISDGRGLAAALTLGADGAWLGTRFLAAEEARVHRAYRRRVVEADETETVYGTPYPDGWPGVPHRVIRNETTDRWREAGEPERGRPGEGETVARSPDGEPLSRYEDSLAVPGTDGDVTELPLYAGQSVGLTREVAPAATIVETLVEDARTALGSARSSLPDAE</sequence>
<dbReference type="SUPFAM" id="SSF51412">
    <property type="entry name" value="Inosine monophosphate dehydrogenase (IMPDH)"/>
    <property type="match status" value="1"/>
</dbReference>
<feature type="compositionally biased region" description="Basic and acidic residues" evidence="4">
    <location>
        <begin position="246"/>
        <end position="262"/>
    </location>
</feature>
<dbReference type="EC" id="1.13.12.-" evidence="5"/>
<keyword evidence="1" id="KW-0285">Flavoprotein</keyword>
<evidence type="ECO:0000313" key="6">
    <source>
        <dbReference type="Proteomes" id="UP001596408"/>
    </source>
</evidence>
<accession>A0ABD5TTU2</accession>
<evidence type="ECO:0000256" key="4">
    <source>
        <dbReference type="SAM" id="MobiDB-lite"/>
    </source>
</evidence>
<name>A0ABD5TTU2_9EURY</name>
<evidence type="ECO:0000256" key="3">
    <source>
        <dbReference type="ARBA" id="ARBA00023002"/>
    </source>
</evidence>
<gene>
    <name evidence="5" type="ORF">ACFQEV_03220</name>
</gene>
<dbReference type="CDD" id="cd04730">
    <property type="entry name" value="NPD_like"/>
    <property type="match status" value="1"/>
</dbReference>
<organism evidence="5 6">
    <name type="scientific">Halopelagius fulvigenes</name>
    <dbReference type="NCBI Taxonomy" id="1198324"/>
    <lineage>
        <taxon>Archaea</taxon>
        <taxon>Methanobacteriati</taxon>
        <taxon>Methanobacteriota</taxon>
        <taxon>Stenosarchaea group</taxon>
        <taxon>Halobacteria</taxon>
        <taxon>Halobacteriales</taxon>
        <taxon>Haloferacaceae</taxon>
    </lineage>
</organism>
<keyword evidence="3 5" id="KW-0560">Oxidoreductase</keyword>
<dbReference type="RefSeq" id="WP_379692583.1">
    <property type="nucleotide sequence ID" value="NZ_JBHSXH010000009.1"/>
</dbReference>